<accession>A0ABQ0ENJ1</accession>
<gene>
    <name evidence="14" type="ORF">APTSU1_000357600</name>
</gene>
<dbReference type="InterPro" id="IPR042320">
    <property type="entry name" value="MMS22-like"/>
</dbReference>
<dbReference type="InterPro" id="IPR029424">
    <property type="entry name" value="MMS22L_C"/>
</dbReference>
<proteinExistence type="inferred from homology"/>
<keyword evidence="8" id="KW-0234">DNA repair</keyword>
<dbReference type="Proteomes" id="UP001623349">
    <property type="component" value="Unassembled WGS sequence"/>
</dbReference>
<name>A0ABQ0ENJ1_APOSI</name>
<dbReference type="PANTHER" id="PTHR28547:SF1">
    <property type="entry name" value="PROTEIN MMS22-LIKE"/>
    <property type="match status" value="1"/>
</dbReference>
<keyword evidence="15" id="KW-1185">Reference proteome</keyword>
<comment type="function">
    <text evidence="11">Component of the MMS22L-TONSL complex, a complex that promotes homologous recombination-mediated repair of double-strand breaks (DSBs) at stalled or collapsed replication forks. The MMS22L-TONSL complex is required to maintain genome integrity during DNA replication. It mediates the assembly of RAD51 filaments on single-stranded DNA (ssDNA): the MMS22L-TONSL complex is recruited to DSBs following histone replacement by histone chaperones and eviction of the replication protein A complex (RPA/RP-A) from DSBs. Following recruitment to DSBs, the TONSL-MMS22L complex promotes recruitment of RAD51 filaments and subsequent homologous recombination. Within the complex, MMS22L acts by binding ssDNA.</text>
</comment>
<evidence type="ECO:0000259" key="13">
    <source>
        <dbReference type="Pfam" id="PF14911"/>
    </source>
</evidence>
<keyword evidence="7" id="KW-0156">Chromatin regulator</keyword>
<evidence type="ECO:0000259" key="12">
    <source>
        <dbReference type="Pfam" id="PF14910"/>
    </source>
</evidence>
<sequence>MDGSAAASTFLTDSLELELGTEWCKPPCFSCAFDNGEGKFSGESYLASGALKRLILNLDPLPTNFEEDTVELFGFQWVTETALVYSCRELFHLFRQQIFNLESLLQVSCDFGKIATLHAKADSIRQQCVVFLHYIKVFIFRCLKGHEAESHGLPVHPYEALEAQLPSMLVDELRGLLLYIGHLAELPSVTLGAFVNQNQIKALPSIVAFITSLLGHPLAGVGNTAYAGRKFEPEQVVYGRQFIGQAGDSLTNVSLFEEHCEHLFCDLICLSLNRYDKVMPSEALLISHYPCSCVKELWVLLIHLLDHRSKWSVTESFWNWLNKLLKTLFEKSSDQRRPSVSLTQAKDPLGFSWWISVHVASLYQIDRHGVSDGTRQMESNWSFIEELLKQSVTVQDSILEEQLRMHLHCCLTLCDFWEPNISVVTILWEYYCKNLGNSVIFTGTRTQEILMAKLAMTELVHQQSAHHQAKNKDNSSFSISWLPLKGLTNIIKSPLSLLTLVRNCCCDRQDPDLYKSSSSYIIFLCILAKAVKKAMSNSGPHPWKQVKGRIYSKFHQKRMEELTEVGLQNFFSLFLLLAAVADIEDVASHVLDLLRFLRPASMSSHGALVWKGQMAFLLMYAQKNLDIAVWAEKLSCEFQEKAKEFLVSKNDEMVQRHTLWTLLCIYIDGVQEVFETSCCLYPSHEHLLNDGFSMLLPACRESELRTVLSFLQAVLARIRSVHQQLCQELQRENVDLIVQSSLSAKERPLAAVAGALWRHFFSFLKSQRTTQVVPLSQLADAAADFTLLAVDMPNTAPPDLQPQPVISIIQLFGWDDIIWPQVVARYLSHLLQNSTVCEALSQSSCVSFQSLTIRSWVRCVLQMYIKHLSDPDLLIDMNPEQAVEKEYMEQLAEMTRLLFTLSEVKNVFSKAQIEYLPSPEDPRQALIQFLEAVGVTYGALHTFSEKSAMATKSLEYLGEVLKYIKPYLGKKVSSAGLQLTYGIMGILVKSWAQIFATSKAQKLLFRIIDCLLLPHTVLQQDKELPVPMLTAIQKTLPLYLQGISIVCCQSQNPNAYLSQLLRNVIEQYIGRFLPASPCVSDLGQHPVLLALRNPASVTSMMPLQKHIVHTVRKSYLEFRGSSPPPRLASVLAFTLWLFKDTEMGVCDLELLLPGILKCLVLVNEPQVKKLATESLQCMVKPCQVGSEGGPATQLTSLFRQFIQDYGMQYSYQVYSILETVAMLNQHVVIQLIPTLTQSLKDSELKSGLGRNIAQREAYSKLLSRLGQVGQDEKQRLESDTL</sequence>
<dbReference type="Pfam" id="PF14911">
    <property type="entry name" value="MMS22L_C"/>
    <property type="match status" value="1"/>
</dbReference>
<dbReference type="Pfam" id="PF14910">
    <property type="entry name" value="MMS22L_N"/>
    <property type="match status" value="2"/>
</dbReference>
<evidence type="ECO:0000256" key="9">
    <source>
        <dbReference type="ARBA" id="ARBA00023242"/>
    </source>
</evidence>
<feature type="domain" description="Protein MMS22-like N-terminal" evidence="12">
    <location>
        <begin position="473"/>
        <end position="769"/>
    </location>
</feature>
<dbReference type="EMBL" id="BAAFST010000004">
    <property type="protein sequence ID" value="GAB1288346.1"/>
    <property type="molecule type" value="Genomic_DNA"/>
</dbReference>
<evidence type="ECO:0000256" key="11">
    <source>
        <dbReference type="ARBA" id="ARBA00045147"/>
    </source>
</evidence>
<organism evidence="14 15">
    <name type="scientific">Apodemus speciosus</name>
    <name type="common">Large Japanese field mouse</name>
    <dbReference type="NCBI Taxonomy" id="105296"/>
    <lineage>
        <taxon>Eukaryota</taxon>
        <taxon>Metazoa</taxon>
        <taxon>Chordata</taxon>
        <taxon>Craniata</taxon>
        <taxon>Vertebrata</taxon>
        <taxon>Euteleostomi</taxon>
        <taxon>Mammalia</taxon>
        <taxon>Eutheria</taxon>
        <taxon>Euarchontoglires</taxon>
        <taxon>Glires</taxon>
        <taxon>Rodentia</taxon>
        <taxon>Myomorpha</taxon>
        <taxon>Muroidea</taxon>
        <taxon>Muridae</taxon>
        <taxon>Murinae</taxon>
        <taxon>Apodemus</taxon>
    </lineage>
</organism>
<evidence type="ECO:0000256" key="10">
    <source>
        <dbReference type="ARBA" id="ARBA00033326"/>
    </source>
</evidence>
<keyword evidence="5" id="KW-0158">Chromosome</keyword>
<comment type="subcellular location">
    <subcellularLocation>
        <location evidence="2">Chromosome</location>
    </subcellularLocation>
    <subcellularLocation>
        <location evidence="1">Nucleus</location>
    </subcellularLocation>
</comment>
<evidence type="ECO:0000256" key="3">
    <source>
        <dbReference type="ARBA" id="ARBA00006585"/>
    </source>
</evidence>
<comment type="similarity">
    <text evidence="3">Belongs to the MMS22 family. MMS22L subfamily.</text>
</comment>
<feature type="domain" description="MMS22-like C-terminal" evidence="13">
    <location>
        <begin position="889"/>
        <end position="1265"/>
    </location>
</feature>
<comment type="caution">
    <text evidence="14">The sequence shown here is derived from an EMBL/GenBank/DDBJ whole genome shotgun (WGS) entry which is preliminary data.</text>
</comment>
<feature type="domain" description="Protein MMS22-like N-terminal" evidence="12">
    <location>
        <begin position="26"/>
        <end position="468"/>
    </location>
</feature>
<evidence type="ECO:0000256" key="2">
    <source>
        <dbReference type="ARBA" id="ARBA00004286"/>
    </source>
</evidence>
<evidence type="ECO:0000256" key="6">
    <source>
        <dbReference type="ARBA" id="ARBA00022763"/>
    </source>
</evidence>
<keyword evidence="6" id="KW-0227">DNA damage</keyword>
<keyword evidence="9" id="KW-0539">Nucleus</keyword>
<evidence type="ECO:0000256" key="7">
    <source>
        <dbReference type="ARBA" id="ARBA00022853"/>
    </source>
</evidence>
<reference evidence="14 15" key="1">
    <citation type="submission" date="2024-08" db="EMBL/GenBank/DDBJ databases">
        <title>The draft genome of Apodemus speciosus.</title>
        <authorList>
            <person name="Nabeshima K."/>
            <person name="Suzuki S."/>
            <person name="Onuma M."/>
        </authorList>
    </citation>
    <scope>NUCLEOTIDE SEQUENCE [LARGE SCALE GENOMIC DNA]</scope>
    <source>
        <strain evidence="14">IB14-021</strain>
    </source>
</reference>
<evidence type="ECO:0000256" key="5">
    <source>
        <dbReference type="ARBA" id="ARBA00022454"/>
    </source>
</evidence>
<evidence type="ECO:0000313" key="14">
    <source>
        <dbReference type="EMBL" id="GAB1288346.1"/>
    </source>
</evidence>
<evidence type="ECO:0000256" key="8">
    <source>
        <dbReference type="ARBA" id="ARBA00023204"/>
    </source>
</evidence>
<dbReference type="PANTHER" id="PTHR28547">
    <property type="entry name" value="PROTEIN MMS22-LIKE"/>
    <property type="match status" value="1"/>
</dbReference>
<protein>
    <recommendedName>
        <fullName evidence="4">Protein MMS22-like</fullName>
    </recommendedName>
    <alternativeName>
        <fullName evidence="10">Methyl methanesulfonate-sensitivity protein 22-like</fullName>
    </alternativeName>
</protein>
<evidence type="ECO:0000256" key="1">
    <source>
        <dbReference type="ARBA" id="ARBA00004123"/>
    </source>
</evidence>
<evidence type="ECO:0000313" key="15">
    <source>
        <dbReference type="Proteomes" id="UP001623349"/>
    </source>
</evidence>
<evidence type="ECO:0000256" key="4">
    <source>
        <dbReference type="ARBA" id="ARBA00021061"/>
    </source>
</evidence>
<dbReference type="InterPro" id="IPR029425">
    <property type="entry name" value="MMS22L_N"/>
</dbReference>